<dbReference type="InterPro" id="IPR003607">
    <property type="entry name" value="HD/PDEase_dom"/>
</dbReference>
<dbReference type="Proteomes" id="UP000290637">
    <property type="component" value="Chromosome"/>
</dbReference>
<accession>A0A4V0Z4H5</accession>
<dbReference type="InterPro" id="IPR037522">
    <property type="entry name" value="HD_GYP_dom"/>
</dbReference>
<dbReference type="AlphaFoldDB" id="A0A4V0Z4H5"/>
<dbReference type="CDD" id="cd00077">
    <property type="entry name" value="HDc"/>
    <property type="match status" value="1"/>
</dbReference>
<feature type="domain" description="HTH luxR-type" evidence="1">
    <location>
        <begin position="402"/>
        <end position="467"/>
    </location>
</feature>
<dbReference type="EMBL" id="CP035913">
    <property type="protein sequence ID" value="QBE66963.1"/>
    <property type="molecule type" value="Genomic_DNA"/>
</dbReference>
<dbReference type="Pfam" id="PF00196">
    <property type="entry name" value="GerE"/>
    <property type="match status" value="1"/>
</dbReference>
<evidence type="ECO:0000313" key="3">
    <source>
        <dbReference type="EMBL" id="QBE66963.1"/>
    </source>
</evidence>
<dbReference type="PANTHER" id="PTHR45228">
    <property type="entry name" value="CYCLIC DI-GMP PHOSPHODIESTERASE TM_0186-RELATED"/>
    <property type="match status" value="1"/>
</dbReference>
<evidence type="ECO:0000259" key="1">
    <source>
        <dbReference type="PROSITE" id="PS50043"/>
    </source>
</evidence>
<dbReference type="GO" id="GO:0008081">
    <property type="term" value="F:phosphoric diester hydrolase activity"/>
    <property type="evidence" value="ECO:0007669"/>
    <property type="project" value="UniProtKB-ARBA"/>
</dbReference>
<evidence type="ECO:0000313" key="4">
    <source>
        <dbReference type="Proteomes" id="UP000290637"/>
    </source>
</evidence>
<protein>
    <submittedName>
        <fullName evidence="3">Phosphohydrolase</fullName>
    </submittedName>
</protein>
<reference evidence="3 4" key="1">
    <citation type="submission" date="2019-02" db="EMBL/GenBank/DDBJ databases">
        <title>Draft Genome Sequences of Six Type Strains of the Genus Massilia.</title>
        <authorList>
            <person name="Miess H."/>
            <person name="Frediansyhah A."/>
            <person name="Gross H."/>
        </authorList>
    </citation>
    <scope>NUCLEOTIDE SEQUENCE [LARGE SCALE GENOMIC DNA]</scope>
    <source>
        <strain evidence="3 4">DSM 17473</strain>
    </source>
</reference>
<dbReference type="SMART" id="SM00421">
    <property type="entry name" value="HTH_LUXR"/>
    <property type="match status" value="1"/>
</dbReference>
<dbReference type="CDD" id="cd06170">
    <property type="entry name" value="LuxR_C_like"/>
    <property type="match status" value="1"/>
</dbReference>
<dbReference type="InterPro" id="IPR052020">
    <property type="entry name" value="Cyclic_di-GMP/3'3'-cGAMP_PDE"/>
</dbReference>
<feature type="domain" description="HD-GYP" evidence="2">
    <location>
        <begin position="213"/>
        <end position="407"/>
    </location>
</feature>
<organism evidence="3 4">
    <name type="scientific">Pseudoduganella lutea</name>
    <dbReference type="NCBI Taxonomy" id="321985"/>
    <lineage>
        <taxon>Bacteria</taxon>
        <taxon>Pseudomonadati</taxon>
        <taxon>Pseudomonadota</taxon>
        <taxon>Betaproteobacteria</taxon>
        <taxon>Burkholderiales</taxon>
        <taxon>Oxalobacteraceae</taxon>
        <taxon>Telluria group</taxon>
        <taxon>Pseudoduganella</taxon>
    </lineage>
</organism>
<dbReference type="PANTHER" id="PTHR45228:SF4">
    <property type="entry name" value="LIPOPROTEIN"/>
    <property type="match status" value="1"/>
</dbReference>
<proteinExistence type="predicted"/>
<dbReference type="InterPro" id="IPR016032">
    <property type="entry name" value="Sig_transdc_resp-reg_C-effctor"/>
</dbReference>
<keyword evidence="4" id="KW-1185">Reference proteome</keyword>
<dbReference type="PROSITE" id="PS51832">
    <property type="entry name" value="HD_GYP"/>
    <property type="match status" value="1"/>
</dbReference>
<sequence>MMQSDTAALDDAVSALAMTGDLAMGQPAGHSARVAVLAARVAAADDAGPDGVAAARLVARLRWCGATASAGGFARLLGDDVAGRAAMLARTLPRPHPLTFASVAPLARAQCEVATCIARMLGLSSTVEEGLRHAFEHADGGGLPAQLAGDSVPPVVFHVALAGDLEVLSRAHGLDEAVRRIGRLAGRKYPADLARRMLPQAREWLDAPHDAAPLLAGKASLALVADVLELKLPWLAGHARRVAALARDAATLAGLPLEQARLLERAALVHGLGRAAIPNPVWERNGRLQAPDWHAVRRAPYWTSQLTSHAPALADAAHLAAHAYERLDGSGYFRRLPAEALDPAHRLLAAATAWAALRAPRPWRAPYDPAAATALLAAQAGRFDRRAVEAVTAAARASRPAAPRDGGPLTDRELEVLRQVGRGAHPWEAARALRISTGAVRTHVDSILGKLECATRPAAMLKALALGLI</sequence>
<evidence type="ECO:0000259" key="2">
    <source>
        <dbReference type="PROSITE" id="PS51832"/>
    </source>
</evidence>
<dbReference type="SUPFAM" id="SSF46894">
    <property type="entry name" value="C-terminal effector domain of the bipartite response regulators"/>
    <property type="match status" value="1"/>
</dbReference>
<dbReference type="InterPro" id="IPR000792">
    <property type="entry name" value="Tscrpt_reg_LuxR_C"/>
</dbReference>
<gene>
    <name evidence="3" type="ORF">EWM63_31625</name>
</gene>
<name>A0A4V0Z4H5_9BURK</name>
<dbReference type="RefSeq" id="WP_130190070.1">
    <property type="nucleotide sequence ID" value="NZ_CP035913.1"/>
</dbReference>
<dbReference type="Pfam" id="PF13487">
    <property type="entry name" value="HD_5"/>
    <property type="match status" value="1"/>
</dbReference>
<keyword evidence="3" id="KW-0378">Hydrolase</keyword>
<dbReference type="PROSITE" id="PS50043">
    <property type="entry name" value="HTH_LUXR_2"/>
    <property type="match status" value="1"/>
</dbReference>
<dbReference type="KEGG" id="plue:EWM63_31625"/>
<dbReference type="OrthoDB" id="9763857at2"/>
<dbReference type="GO" id="GO:0006355">
    <property type="term" value="P:regulation of DNA-templated transcription"/>
    <property type="evidence" value="ECO:0007669"/>
    <property type="project" value="InterPro"/>
</dbReference>
<dbReference type="InterPro" id="IPR036388">
    <property type="entry name" value="WH-like_DNA-bd_sf"/>
</dbReference>
<dbReference type="Gene3D" id="1.10.10.10">
    <property type="entry name" value="Winged helix-like DNA-binding domain superfamily/Winged helix DNA-binding domain"/>
    <property type="match status" value="1"/>
</dbReference>
<dbReference type="SUPFAM" id="SSF109604">
    <property type="entry name" value="HD-domain/PDEase-like"/>
    <property type="match status" value="1"/>
</dbReference>
<dbReference type="GO" id="GO:0003677">
    <property type="term" value="F:DNA binding"/>
    <property type="evidence" value="ECO:0007669"/>
    <property type="project" value="InterPro"/>
</dbReference>
<dbReference type="Gene3D" id="1.10.3210.10">
    <property type="entry name" value="Hypothetical protein af1432"/>
    <property type="match status" value="2"/>
</dbReference>